<sequence>MKHTPTFLFAALLGGGQVLAQGNSANKATADISQFTSVRPSTQAQGLRIPATHTFQLLVQGGAPYSEAADGVVKESFDFTGYVPAYSGNSAGQGNSAFGQNHNAKGYLSINHEGSSTATSGVSMLSLDFNTATRLWDVTAKNAVDFRSVVGTFNNCSGGVTPWRTVVTCEENTPTAPTDSNRDGYLDFGWNVEIDPATHSVIDQDGDGTPDKLWRMGRIKHENIVVAPDNRTVYEGADDGSSNSFVYKYVSDEAGKLANGALYVLKLNGTVAAATSGVWLRVPNTTPAECSNTTVLARALGATSFNGVEDIEINPLTHQIYFTAKGPGTVYRFTDSGTDGTTISDFAIFAGNTPTNPNVAYAINYGSGVVSELWRTGADNLTFDSKGNLYVLQDGGRNHVWMIRPSHTQAAPAVELFAVTPAGCEPTGMTFSPDEQFMFISMQNPSASNTEATTDAAGQTVVFNRSSALVIGRKEAFGKSNDKNKGAELLLADVYPNPVSGPELSLQVTHSQKEEAMVQVFNRLGTPVLEQSFELTKGVNTLRLPVSELRNEQYYLVIKTATSTTTRSFIKQ</sequence>
<keyword evidence="4" id="KW-1185">Reference proteome</keyword>
<dbReference type="SUPFAM" id="SSF63829">
    <property type="entry name" value="Calcium-dependent phosphotriesterase"/>
    <property type="match status" value="1"/>
</dbReference>
<feature type="domain" description="Secretion system C-terminal sorting" evidence="2">
    <location>
        <begin position="494"/>
        <end position="569"/>
    </location>
</feature>
<keyword evidence="1" id="KW-0732">Signal</keyword>
<dbReference type="Proteomes" id="UP000199029">
    <property type="component" value="Unassembled WGS sequence"/>
</dbReference>
<dbReference type="OrthoDB" id="9801383at2"/>
<dbReference type="InterPro" id="IPR026444">
    <property type="entry name" value="Secre_tail"/>
</dbReference>
<reference evidence="4" key="1">
    <citation type="submission" date="2016-10" db="EMBL/GenBank/DDBJ databases">
        <authorList>
            <person name="Varghese N."/>
            <person name="Submissions S."/>
        </authorList>
    </citation>
    <scope>NUCLEOTIDE SEQUENCE [LARGE SCALE GENOMIC DNA]</scope>
    <source>
        <strain evidence="4">OR362-8,ATCC BAA-1266,JCM 13504</strain>
    </source>
</reference>
<dbReference type="RefSeq" id="WP_092677337.1">
    <property type="nucleotide sequence ID" value="NZ_FOXS01000006.1"/>
</dbReference>
<dbReference type="PANTHER" id="PTHR35399">
    <property type="entry name" value="SLR8030 PROTEIN"/>
    <property type="match status" value="1"/>
</dbReference>
<dbReference type="EMBL" id="FOXS01000006">
    <property type="protein sequence ID" value="SFQ72321.1"/>
    <property type="molecule type" value="Genomic_DNA"/>
</dbReference>
<proteinExistence type="predicted"/>
<dbReference type="AlphaFoldDB" id="A0A1I6AUA0"/>
<gene>
    <name evidence="3" type="ORF">SAMN04515668_3910</name>
</gene>
<evidence type="ECO:0000259" key="2">
    <source>
        <dbReference type="Pfam" id="PF18962"/>
    </source>
</evidence>
<name>A0A1I6AUA0_HYMAR</name>
<dbReference type="Pfam" id="PF18962">
    <property type="entry name" value="Por_Secre_tail"/>
    <property type="match status" value="1"/>
</dbReference>
<protein>
    <recommendedName>
        <fullName evidence="2">Secretion system C-terminal sorting domain-containing protein</fullName>
    </recommendedName>
</protein>
<organism evidence="3 4">
    <name type="scientific">Hymenobacter arizonensis</name>
    <name type="common">Siccationidurans arizonensis</name>
    <dbReference type="NCBI Taxonomy" id="1227077"/>
    <lineage>
        <taxon>Bacteria</taxon>
        <taxon>Pseudomonadati</taxon>
        <taxon>Bacteroidota</taxon>
        <taxon>Cytophagia</taxon>
        <taxon>Cytophagales</taxon>
        <taxon>Hymenobacteraceae</taxon>
        <taxon>Hymenobacter</taxon>
    </lineage>
</organism>
<accession>A0A1I6AUA0</accession>
<feature type="chain" id="PRO_5011482213" description="Secretion system C-terminal sorting domain-containing protein" evidence="1">
    <location>
        <begin position="21"/>
        <end position="572"/>
    </location>
</feature>
<feature type="signal peptide" evidence="1">
    <location>
        <begin position="1"/>
        <end position="20"/>
    </location>
</feature>
<dbReference type="NCBIfam" id="TIGR04183">
    <property type="entry name" value="Por_Secre_tail"/>
    <property type="match status" value="1"/>
</dbReference>
<evidence type="ECO:0000313" key="3">
    <source>
        <dbReference type="EMBL" id="SFQ72321.1"/>
    </source>
</evidence>
<dbReference type="InterPro" id="IPR015943">
    <property type="entry name" value="WD40/YVTN_repeat-like_dom_sf"/>
</dbReference>
<dbReference type="STRING" id="1227077.SAMN04515668_3910"/>
<dbReference type="PANTHER" id="PTHR35399:SF2">
    <property type="entry name" value="DUF839 DOMAIN-CONTAINING PROTEIN"/>
    <property type="match status" value="1"/>
</dbReference>
<evidence type="ECO:0000256" key="1">
    <source>
        <dbReference type="SAM" id="SignalP"/>
    </source>
</evidence>
<dbReference type="InterPro" id="IPR008557">
    <property type="entry name" value="PhoX"/>
</dbReference>
<evidence type="ECO:0000313" key="4">
    <source>
        <dbReference type="Proteomes" id="UP000199029"/>
    </source>
</evidence>
<dbReference type="Pfam" id="PF05787">
    <property type="entry name" value="PhoX"/>
    <property type="match status" value="1"/>
</dbReference>
<dbReference type="Gene3D" id="2.130.10.10">
    <property type="entry name" value="YVTN repeat-like/Quinoprotein amine dehydrogenase"/>
    <property type="match status" value="1"/>
</dbReference>